<keyword evidence="5" id="KW-1185">Reference proteome</keyword>
<sequence>MLSLGTGSSKAAANGCSLLSGLELKAGRAVAEKDPSLLTLLGELAQASLGPRMHACAVCNLATFSGAGGLDIQLVLVLLCCLNFPPQHPEQRWRFAVVQDWRRYFDCVDTFGADFALGDAVEFDNAGAITDGRVVLLEEDQALVRETMNGRIRIVKHRDLFPPGSRQAMAHHRALLGLAHDAGAVEATKAFRRLAKQHHPDKGGDPEMFRRLRVAFEALTLSTSTAVEKSPCRSAAKSKPSKASDADSPRTPEGPRRRLRQKTPPEGMRKDHPVPDMEGPAPKRHCRRERTKHTAADDKKEGEVAQELTVNGIMQLIWLFAVGPKSHA</sequence>
<dbReference type="Proteomes" id="UP001152797">
    <property type="component" value="Unassembled WGS sequence"/>
</dbReference>
<proteinExistence type="predicted"/>
<organism evidence="3">
    <name type="scientific">Cladocopium goreaui</name>
    <dbReference type="NCBI Taxonomy" id="2562237"/>
    <lineage>
        <taxon>Eukaryota</taxon>
        <taxon>Sar</taxon>
        <taxon>Alveolata</taxon>
        <taxon>Dinophyceae</taxon>
        <taxon>Suessiales</taxon>
        <taxon>Symbiodiniaceae</taxon>
        <taxon>Cladocopium</taxon>
    </lineage>
</organism>
<dbReference type="PROSITE" id="PS50076">
    <property type="entry name" value="DNAJ_2"/>
    <property type="match status" value="1"/>
</dbReference>
<dbReference type="CDD" id="cd06257">
    <property type="entry name" value="DnaJ"/>
    <property type="match status" value="1"/>
</dbReference>
<gene>
    <name evidence="3" type="ORF">C1SCF055_LOCUS41728</name>
</gene>
<dbReference type="InterPro" id="IPR036869">
    <property type="entry name" value="J_dom_sf"/>
</dbReference>
<dbReference type="OrthoDB" id="446525at2759"/>
<dbReference type="SMART" id="SM00271">
    <property type="entry name" value="DnaJ"/>
    <property type="match status" value="1"/>
</dbReference>
<dbReference type="Gene3D" id="1.10.287.110">
    <property type="entry name" value="DnaJ domain"/>
    <property type="match status" value="1"/>
</dbReference>
<feature type="region of interest" description="Disordered" evidence="1">
    <location>
        <begin position="225"/>
        <end position="303"/>
    </location>
</feature>
<protein>
    <submittedName>
        <fullName evidence="4">J domain-containing protein</fullName>
    </submittedName>
</protein>
<accession>A0A9P1GKA8</accession>
<feature type="domain" description="J" evidence="2">
    <location>
        <begin position="171"/>
        <end position="224"/>
    </location>
</feature>
<reference evidence="4 5" key="2">
    <citation type="submission" date="2024-05" db="EMBL/GenBank/DDBJ databases">
        <authorList>
            <person name="Chen Y."/>
            <person name="Shah S."/>
            <person name="Dougan E. K."/>
            <person name="Thang M."/>
            <person name="Chan C."/>
        </authorList>
    </citation>
    <scope>NUCLEOTIDE SEQUENCE [LARGE SCALE GENOMIC DNA]</scope>
</reference>
<dbReference type="AlphaFoldDB" id="A0A9P1GKA8"/>
<name>A0A9P1GKA8_9DINO</name>
<evidence type="ECO:0000313" key="5">
    <source>
        <dbReference type="Proteomes" id="UP001152797"/>
    </source>
</evidence>
<evidence type="ECO:0000313" key="3">
    <source>
        <dbReference type="EMBL" id="CAI4017051.1"/>
    </source>
</evidence>
<dbReference type="InterPro" id="IPR001623">
    <property type="entry name" value="DnaJ_domain"/>
</dbReference>
<evidence type="ECO:0000256" key="1">
    <source>
        <dbReference type="SAM" id="MobiDB-lite"/>
    </source>
</evidence>
<reference evidence="3" key="1">
    <citation type="submission" date="2022-10" db="EMBL/GenBank/DDBJ databases">
        <authorList>
            <person name="Chen Y."/>
            <person name="Dougan E. K."/>
            <person name="Chan C."/>
            <person name="Rhodes N."/>
            <person name="Thang M."/>
        </authorList>
    </citation>
    <scope>NUCLEOTIDE SEQUENCE</scope>
</reference>
<evidence type="ECO:0000259" key="2">
    <source>
        <dbReference type="PROSITE" id="PS50076"/>
    </source>
</evidence>
<dbReference type="EMBL" id="CAMXCT010006617">
    <property type="protein sequence ID" value="CAI4017051.1"/>
    <property type="molecule type" value="Genomic_DNA"/>
</dbReference>
<dbReference type="EMBL" id="CAMXCT030006617">
    <property type="protein sequence ID" value="CAL4804363.1"/>
    <property type="molecule type" value="Genomic_DNA"/>
</dbReference>
<feature type="compositionally biased region" description="Basic and acidic residues" evidence="1">
    <location>
        <begin position="242"/>
        <end position="256"/>
    </location>
</feature>
<dbReference type="SUPFAM" id="SSF46565">
    <property type="entry name" value="Chaperone J-domain"/>
    <property type="match status" value="1"/>
</dbReference>
<evidence type="ECO:0000313" key="4">
    <source>
        <dbReference type="EMBL" id="CAL4804363.1"/>
    </source>
</evidence>
<feature type="compositionally biased region" description="Basic residues" evidence="1">
    <location>
        <begin position="282"/>
        <end position="291"/>
    </location>
</feature>
<comment type="caution">
    <text evidence="3">The sequence shown here is derived from an EMBL/GenBank/DDBJ whole genome shotgun (WGS) entry which is preliminary data.</text>
</comment>
<dbReference type="Pfam" id="PF00226">
    <property type="entry name" value="DnaJ"/>
    <property type="match status" value="1"/>
</dbReference>
<feature type="compositionally biased region" description="Basic and acidic residues" evidence="1">
    <location>
        <begin position="292"/>
        <end position="303"/>
    </location>
</feature>
<dbReference type="EMBL" id="CAMXCT020006617">
    <property type="protein sequence ID" value="CAL1170426.1"/>
    <property type="molecule type" value="Genomic_DNA"/>
</dbReference>